<accession>A0A5C7I5H2</accession>
<organism evidence="2 3">
    <name type="scientific">Acer yangbiense</name>
    <dbReference type="NCBI Taxonomy" id="1000413"/>
    <lineage>
        <taxon>Eukaryota</taxon>
        <taxon>Viridiplantae</taxon>
        <taxon>Streptophyta</taxon>
        <taxon>Embryophyta</taxon>
        <taxon>Tracheophyta</taxon>
        <taxon>Spermatophyta</taxon>
        <taxon>Magnoliopsida</taxon>
        <taxon>eudicotyledons</taxon>
        <taxon>Gunneridae</taxon>
        <taxon>Pentapetalae</taxon>
        <taxon>rosids</taxon>
        <taxon>malvids</taxon>
        <taxon>Sapindales</taxon>
        <taxon>Sapindaceae</taxon>
        <taxon>Hippocastanoideae</taxon>
        <taxon>Acereae</taxon>
        <taxon>Acer</taxon>
    </lineage>
</organism>
<comment type="caution">
    <text evidence="2">The sequence shown here is derived from an EMBL/GenBank/DDBJ whole genome shotgun (WGS) entry which is preliminary data.</text>
</comment>
<dbReference type="InterPro" id="IPR045040">
    <property type="entry name" value="PORR_fam"/>
</dbReference>
<dbReference type="EMBL" id="VAHF01000004">
    <property type="protein sequence ID" value="TXG64497.1"/>
    <property type="molecule type" value="Genomic_DNA"/>
</dbReference>
<name>A0A5C7I5H2_9ROSI</name>
<dbReference type="Pfam" id="PF11955">
    <property type="entry name" value="PORR"/>
    <property type="match status" value="1"/>
</dbReference>
<dbReference type="Proteomes" id="UP000323000">
    <property type="component" value="Chromosome 4"/>
</dbReference>
<keyword evidence="3" id="KW-1185">Reference proteome</keyword>
<dbReference type="PANTHER" id="PTHR31476:SF12">
    <property type="entry name" value="UBIQUITIN CARBOXYL-TERMINAL HYDROLASE FAMILY PROTEIN"/>
    <property type="match status" value="1"/>
</dbReference>
<evidence type="ECO:0000259" key="1">
    <source>
        <dbReference type="Pfam" id="PF11955"/>
    </source>
</evidence>
<protein>
    <recommendedName>
        <fullName evidence="1">PORR domain-containing protein</fullName>
    </recommendedName>
</protein>
<reference evidence="3" key="1">
    <citation type="journal article" date="2019" name="Gigascience">
        <title>De novo genome assembly of the endangered Acer yangbiense, a plant species with extremely small populations endemic to Yunnan Province, China.</title>
        <authorList>
            <person name="Yang J."/>
            <person name="Wariss H.M."/>
            <person name="Tao L."/>
            <person name="Zhang R."/>
            <person name="Yun Q."/>
            <person name="Hollingsworth P."/>
            <person name="Dao Z."/>
            <person name="Luo G."/>
            <person name="Guo H."/>
            <person name="Ma Y."/>
            <person name="Sun W."/>
        </authorList>
    </citation>
    <scope>NUCLEOTIDE SEQUENCE [LARGE SCALE GENOMIC DNA]</scope>
    <source>
        <strain evidence="3">cv. Malutang</strain>
    </source>
</reference>
<evidence type="ECO:0000313" key="2">
    <source>
        <dbReference type="EMBL" id="TXG64497.1"/>
    </source>
</evidence>
<evidence type="ECO:0000313" key="3">
    <source>
        <dbReference type="Proteomes" id="UP000323000"/>
    </source>
</evidence>
<dbReference type="GO" id="GO:0003723">
    <property type="term" value="F:RNA binding"/>
    <property type="evidence" value="ECO:0007669"/>
    <property type="project" value="InterPro"/>
</dbReference>
<dbReference type="AlphaFoldDB" id="A0A5C7I5H2"/>
<sequence length="460" mass="53889">MIVLKTLRRDYSLYQKTLFCQQRRWKKPVNSAQTRLEIRRTRDSKLDKLADNLRTLETILGVHKLMSTRKRGPFVSVQLMSRWRNILGLNINVGKFLHKYPHVFNVFTHPLNRNICCRLTPKFESLLSLEESVTRECELDCVCRIKKLLMMSKNGTLHVYALRLIRRELGLPDDFRDSILGKYGSDFRLVDLEVVELVSREENESLGDATIETWREKEYREKWLSEFETKFAFPVNFPTGFRIERGFREKLKNWQRLPYIKPYERKKENAVRVRTCGGVERFEKRVVAIIHELLSLMVEKMVEVERLAHFRKDLGMEVNVRELLLKHPGIFYISTKGSTQTVFLRDAYSKGCLIEPNPIYSVRREMLNLVLLGRRSTKQLQQHDGIKEQSGNLVGNEDNRGTRDGDWDTPILESFEDGNLYDNFEEVCDSSEEEFDDCGLSLNRSTESETCIQGLIKSTT</sequence>
<dbReference type="InterPro" id="IPR021099">
    <property type="entry name" value="PORR_domain"/>
</dbReference>
<proteinExistence type="predicted"/>
<feature type="domain" description="PORR" evidence="1">
    <location>
        <begin position="42"/>
        <end position="374"/>
    </location>
</feature>
<dbReference type="OrthoDB" id="1551582at2759"/>
<dbReference type="PANTHER" id="PTHR31476">
    <property type="entry name" value="PROTEIN WHAT'S THIS FACTOR 1 HOMOLOG, CHLOROPLASTIC"/>
    <property type="match status" value="1"/>
</dbReference>
<gene>
    <name evidence="2" type="ORF">EZV62_011491</name>
</gene>